<evidence type="ECO:0000256" key="1">
    <source>
        <dbReference type="SAM" id="SignalP"/>
    </source>
</evidence>
<dbReference type="Proteomes" id="UP000191820">
    <property type="component" value="Chromosome"/>
</dbReference>
<dbReference type="RefSeq" id="WP_080915381.1">
    <property type="nucleotide sequence ID" value="NZ_CP020472.1"/>
</dbReference>
<organism evidence="2 3">
    <name type="scientific">Shewanella japonica</name>
    <dbReference type="NCBI Taxonomy" id="93973"/>
    <lineage>
        <taxon>Bacteria</taxon>
        <taxon>Pseudomonadati</taxon>
        <taxon>Pseudomonadota</taxon>
        <taxon>Gammaproteobacteria</taxon>
        <taxon>Alteromonadales</taxon>
        <taxon>Shewanellaceae</taxon>
        <taxon>Shewanella</taxon>
    </lineage>
</organism>
<keyword evidence="3" id="KW-1185">Reference proteome</keyword>
<proteinExistence type="predicted"/>
<feature type="signal peptide" evidence="1">
    <location>
        <begin position="1"/>
        <end position="22"/>
    </location>
</feature>
<feature type="chain" id="PRO_5046101666" description="Virulence protein" evidence="1">
    <location>
        <begin position="23"/>
        <end position="292"/>
    </location>
</feature>
<evidence type="ECO:0000313" key="3">
    <source>
        <dbReference type="Proteomes" id="UP000191820"/>
    </source>
</evidence>
<sequence length="292" mass="32283">MLRTFTLVIALSTLFISHIVFAEDSIEVTPKYQRAFPIWAQEAIDLGYELPKPYGFSINYMTMEQPLVVDSVAFTGLGDFIDDKISINGSEALQDSETLTFRADMWVLPFLNLYGVIGHTKGSSVANVQVDVDLPFFPELDPFDFELNFKGTTYGVGGTIVGGIDNWFALLDVNYTNTDLDILDGEISTIVVSPRVGYRTKVYGNDLQVWVGGMYQNVEQTFSGYLKDILPIGDSSIGDLIGDGKFEVNQHLADKWNTLVGAQLHLGAGFDLLLEGGFGNRTSFMASIGYRF</sequence>
<evidence type="ECO:0000313" key="2">
    <source>
        <dbReference type="EMBL" id="ARD21812.1"/>
    </source>
</evidence>
<gene>
    <name evidence="2" type="ORF">SJ2017_1493</name>
</gene>
<protein>
    <recommendedName>
        <fullName evidence="4">Virulence protein</fullName>
    </recommendedName>
</protein>
<name>A0ABN4YBT2_9GAMM</name>
<evidence type="ECO:0008006" key="4">
    <source>
        <dbReference type="Google" id="ProtNLM"/>
    </source>
</evidence>
<keyword evidence="1" id="KW-0732">Signal</keyword>
<accession>A0ABN4YBT2</accession>
<reference evidence="2 3" key="1">
    <citation type="submission" date="2017-03" db="EMBL/GenBank/DDBJ databases">
        <title>Genome sequencing of Shewanella japonica KCTC 22435.</title>
        <authorList>
            <person name="Kim K.M."/>
        </authorList>
    </citation>
    <scope>NUCLEOTIDE SEQUENCE [LARGE SCALE GENOMIC DNA]</scope>
    <source>
        <strain evidence="2 3">KCTC 22435</strain>
    </source>
</reference>
<dbReference type="EMBL" id="CP020472">
    <property type="protein sequence ID" value="ARD21812.1"/>
    <property type="molecule type" value="Genomic_DNA"/>
</dbReference>